<evidence type="ECO:0000313" key="2">
    <source>
        <dbReference type="Proteomes" id="UP000677117"/>
    </source>
</evidence>
<dbReference type="AlphaFoldDB" id="A0A8F1SAM7"/>
<reference evidence="1" key="1">
    <citation type="submission" date="2021-06" db="EMBL/GenBank/DDBJ databases">
        <title>An adapted protocol for Saccharibacteria cultivation: two new species join this phylum of Candidate Phyla Radiations.</title>
        <authorList>
            <person name="Ibrahim A."/>
            <person name="Maatouk M."/>
            <person name="Raoult D."/>
            <person name="Bittar F."/>
        </authorList>
    </citation>
    <scope>NUCLEOTIDE SEQUENCE</scope>
    <source>
        <strain evidence="1">IHU2</strain>
    </source>
</reference>
<evidence type="ECO:0000313" key="1">
    <source>
        <dbReference type="EMBL" id="QWQ31438.1"/>
    </source>
</evidence>
<organism evidence="1 2">
    <name type="scientific">Candidatus Minimicrobia vallesae</name>
    <dbReference type="NCBI Taxonomy" id="2841264"/>
    <lineage>
        <taxon>Bacteria</taxon>
        <taxon>Candidatus Saccharimonadota</taxon>
        <taxon>Candidatus Saccharimonadota incertae sedis</taxon>
        <taxon>Candidatus Minimicrobia</taxon>
    </lineage>
</organism>
<name>A0A8F1SAM7_9BACT</name>
<proteinExistence type="predicted"/>
<gene>
    <name evidence="1" type="ORF">KOY49_00080</name>
</gene>
<dbReference type="PROSITE" id="PS51257">
    <property type="entry name" value="PROKAR_LIPOPROTEIN"/>
    <property type="match status" value="1"/>
</dbReference>
<dbReference type="EMBL" id="CP076459">
    <property type="protein sequence ID" value="QWQ31438.1"/>
    <property type="molecule type" value="Genomic_DNA"/>
</dbReference>
<dbReference type="KEGG" id="mvl:KOY49_00080"/>
<dbReference type="RefSeq" id="WP_232736218.1">
    <property type="nucleotide sequence ID" value="NZ_CP076459.1"/>
</dbReference>
<sequence>MSDSEKLEAGCATISGSISCDQMHKKAVAKKLPGICIVEAEEAVSFKYGDTDLVPRINISPTVLAQDQA</sequence>
<accession>A0A8F1SAM7</accession>
<keyword evidence="2" id="KW-1185">Reference proteome</keyword>
<protein>
    <submittedName>
        <fullName evidence="1">Uncharacterized protein</fullName>
    </submittedName>
</protein>
<dbReference type="Proteomes" id="UP000677117">
    <property type="component" value="Chromosome"/>
</dbReference>